<comment type="subcellular location">
    <subcellularLocation>
        <location evidence="1 7">Cell membrane</location>
        <topology evidence="1 7">Multi-pass membrane protein</topology>
    </subcellularLocation>
</comment>
<dbReference type="GO" id="GO:0055085">
    <property type="term" value="P:transmembrane transport"/>
    <property type="evidence" value="ECO:0007669"/>
    <property type="project" value="InterPro"/>
</dbReference>
<comment type="caution">
    <text evidence="9">The sequence shown here is derived from an EMBL/GenBank/DDBJ whole genome shotgun (WGS) entry which is preliminary data.</text>
</comment>
<feature type="transmembrane region" description="Helical" evidence="7">
    <location>
        <begin position="182"/>
        <end position="200"/>
    </location>
</feature>
<comment type="similarity">
    <text evidence="7">Belongs to the binding-protein-dependent transport system permease family.</text>
</comment>
<dbReference type="SUPFAM" id="SSF161098">
    <property type="entry name" value="MetI-like"/>
    <property type="match status" value="1"/>
</dbReference>
<evidence type="ECO:0000313" key="9">
    <source>
        <dbReference type="EMBL" id="GBC61463.1"/>
    </source>
</evidence>
<dbReference type="PANTHER" id="PTHR30151">
    <property type="entry name" value="ALKANE SULFONATE ABC TRANSPORTER-RELATED, MEMBRANE SUBUNIT"/>
    <property type="match status" value="1"/>
</dbReference>
<gene>
    <name evidence="9" type="ORF">DENIS_2423</name>
</gene>
<sequence length="253" mass="28072">MKHLKIFFKPVRSSLIAFFLFLALWSLLSAFFEPYIVPSPPAVIKNISVLCDAVFRENFRISLGRILAGFCVSFGLGTGIGVLSYTLRISATVETVLVLFQVMPGLILGVIFLLIFGVGSAAPVCLIVTLSTPLIAINTANTLMKKNPFLEGVIRSFNGTFRHILLDLYLPALIPTMKTNTTMGLVMALKIVLLGEFIASENGIGYLLNVSKIYFNMEAVFFYLFVILLLIVGFQIVVNSLFVIFFEKYLYPD</sequence>
<keyword evidence="4 7" id="KW-0812">Transmembrane</keyword>
<keyword evidence="2 7" id="KW-0813">Transport</keyword>
<dbReference type="InterPro" id="IPR000515">
    <property type="entry name" value="MetI-like"/>
</dbReference>
<evidence type="ECO:0000256" key="3">
    <source>
        <dbReference type="ARBA" id="ARBA00022475"/>
    </source>
</evidence>
<proteinExistence type="inferred from homology"/>
<dbReference type="GO" id="GO:0005886">
    <property type="term" value="C:plasma membrane"/>
    <property type="evidence" value="ECO:0007669"/>
    <property type="project" value="UniProtKB-SubCell"/>
</dbReference>
<evidence type="ECO:0000256" key="7">
    <source>
        <dbReference type="RuleBase" id="RU363032"/>
    </source>
</evidence>
<evidence type="ECO:0000256" key="2">
    <source>
        <dbReference type="ARBA" id="ARBA00022448"/>
    </source>
</evidence>
<feature type="domain" description="ABC transmembrane type-1" evidence="8">
    <location>
        <begin position="59"/>
        <end position="238"/>
    </location>
</feature>
<evidence type="ECO:0000256" key="4">
    <source>
        <dbReference type="ARBA" id="ARBA00022692"/>
    </source>
</evidence>
<dbReference type="PANTHER" id="PTHR30151:SF0">
    <property type="entry name" value="ABC TRANSPORTER PERMEASE PROTEIN MJ0413-RELATED"/>
    <property type="match status" value="1"/>
</dbReference>
<dbReference type="OrthoDB" id="5449677at2"/>
<feature type="transmembrane region" description="Helical" evidence="7">
    <location>
        <begin position="220"/>
        <end position="246"/>
    </location>
</feature>
<keyword evidence="6 7" id="KW-0472">Membrane</keyword>
<keyword evidence="3" id="KW-1003">Cell membrane</keyword>
<dbReference type="InterPro" id="IPR035906">
    <property type="entry name" value="MetI-like_sf"/>
</dbReference>
<keyword evidence="10" id="KW-1185">Reference proteome</keyword>
<feature type="transmembrane region" description="Helical" evidence="7">
    <location>
        <begin position="66"/>
        <end position="85"/>
    </location>
</feature>
<evidence type="ECO:0000256" key="5">
    <source>
        <dbReference type="ARBA" id="ARBA00022989"/>
    </source>
</evidence>
<organism evidence="9 10">
    <name type="scientific">Desulfonema ishimotonii</name>
    <dbReference type="NCBI Taxonomy" id="45657"/>
    <lineage>
        <taxon>Bacteria</taxon>
        <taxon>Pseudomonadati</taxon>
        <taxon>Thermodesulfobacteriota</taxon>
        <taxon>Desulfobacteria</taxon>
        <taxon>Desulfobacterales</taxon>
        <taxon>Desulfococcaceae</taxon>
        <taxon>Desulfonema</taxon>
    </lineage>
</organism>
<dbReference type="Gene3D" id="1.10.3720.10">
    <property type="entry name" value="MetI-like"/>
    <property type="match status" value="1"/>
</dbReference>
<dbReference type="Proteomes" id="UP000288096">
    <property type="component" value="Unassembled WGS sequence"/>
</dbReference>
<evidence type="ECO:0000259" key="8">
    <source>
        <dbReference type="PROSITE" id="PS50928"/>
    </source>
</evidence>
<feature type="transmembrane region" description="Helical" evidence="7">
    <location>
        <begin position="97"/>
        <end position="115"/>
    </location>
</feature>
<evidence type="ECO:0000256" key="1">
    <source>
        <dbReference type="ARBA" id="ARBA00004651"/>
    </source>
</evidence>
<evidence type="ECO:0000256" key="6">
    <source>
        <dbReference type="ARBA" id="ARBA00023136"/>
    </source>
</evidence>
<evidence type="ECO:0000313" key="10">
    <source>
        <dbReference type="Proteomes" id="UP000288096"/>
    </source>
</evidence>
<accession>A0A401FWZ7</accession>
<protein>
    <recommendedName>
        <fullName evidence="8">ABC transmembrane type-1 domain-containing protein</fullName>
    </recommendedName>
</protein>
<dbReference type="AlphaFoldDB" id="A0A401FWZ7"/>
<dbReference type="PROSITE" id="PS50928">
    <property type="entry name" value="ABC_TM1"/>
    <property type="match status" value="1"/>
</dbReference>
<reference evidence="10" key="1">
    <citation type="submission" date="2017-11" db="EMBL/GenBank/DDBJ databases">
        <authorList>
            <person name="Watanabe M."/>
            <person name="Kojima H."/>
        </authorList>
    </citation>
    <scope>NUCLEOTIDE SEQUENCE [LARGE SCALE GENOMIC DNA]</scope>
    <source>
        <strain evidence="10">Tokyo 01</strain>
    </source>
</reference>
<name>A0A401FWZ7_9BACT</name>
<reference evidence="10" key="2">
    <citation type="submission" date="2019-01" db="EMBL/GenBank/DDBJ databases">
        <title>Genome sequence of Desulfonema ishimotonii strain Tokyo 01.</title>
        <authorList>
            <person name="Fukui M."/>
        </authorList>
    </citation>
    <scope>NUCLEOTIDE SEQUENCE [LARGE SCALE GENOMIC DNA]</scope>
    <source>
        <strain evidence="10">Tokyo 01</strain>
    </source>
</reference>
<keyword evidence="5 7" id="KW-1133">Transmembrane helix</keyword>
<dbReference type="Pfam" id="PF00528">
    <property type="entry name" value="BPD_transp_1"/>
    <property type="match status" value="1"/>
</dbReference>
<feature type="transmembrane region" description="Helical" evidence="7">
    <location>
        <begin position="121"/>
        <end position="140"/>
    </location>
</feature>
<dbReference type="EMBL" id="BEXT01000001">
    <property type="protein sequence ID" value="GBC61463.1"/>
    <property type="molecule type" value="Genomic_DNA"/>
</dbReference>